<evidence type="ECO:0008006" key="4">
    <source>
        <dbReference type="Google" id="ProtNLM"/>
    </source>
</evidence>
<keyword evidence="1" id="KW-1133">Transmembrane helix</keyword>
<name>A0A1M5SB04_9FIRM</name>
<protein>
    <recommendedName>
        <fullName evidence="4">Zinc-finger</fullName>
    </recommendedName>
</protein>
<accession>A0A1M5SB04</accession>
<dbReference type="EMBL" id="FQXR01000002">
    <property type="protein sequence ID" value="SHH35767.1"/>
    <property type="molecule type" value="Genomic_DNA"/>
</dbReference>
<dbReference type="OrthoDB" id="1955013at2"/>
<dbReference type="AlphaFoldDB" id="A0A1M5SB04"/>
<dbReference type="STRING" id="1123281.SAMN02745180_00124"/>
<keyword evidence="3" id="KW-1185">Reference proteome</keyword>
<evidence type="ECO:0000313" key="2">
    <source>
        <dbReference type="EMBL" id="SHH35767.1"/>
    </source>
</evidence>
<dbReference type="RefSeq" id="WP_072742599.1">
    <property type="nucleotide sequence ID" value="NZ_FQXR01000002.1"/>
</dbReference>
<evidence type="ECO:0000256" key="1">
    <source>
        <dbReference type="SAM" id="Phobius"/>
    </source>
</evidence>
<sequence>MKHYDELEWIFYKEKAFSKEKSKEMEEHLYECDECMEIFLSLIGSEEIDSAEETISSDFNHRTMEDIRKIKYKPKVKVEKYTESFKHMFGYYVAVAAVAIILTWGGFYSGLVDVLPQMAKSTIKKETTDKFNIVFSLSENIVNRTSNFINNFQISKLEEGLK</sequence>
<proteinExistence type="predicted"/>
<gene>
    <name evidence="2" type="ORF">SAMN02745180_00124</name>
</gene>
<reference evidence="2 3" key="1">
    <citation type="submission" date="2016-11" db="EMBL/GenBank/DDBJ databases">
        <authorList>
            <person name="Jaros S."/>
            <person name="Januszkiewicz K."/>
            <person name="Wedrychowicz H."/>
        </authorList>
    </citation>
    <scope>NUCLEOTIDE SEQUENCE [LARGE SCALE GENOMIC DNA]</scope>
    <source>
        <strain evidence="2 3">DSM 13106</strain>
    </source>
</reference>
<feature type="transmembrane region" description="Helical" evidence="1">
    <location>
        <begin position="89"/>
        <end position="115"/>
    </location>
</feature>
<keyword evidence="1" id="KW-0812">Transmembrane</keyword>
<keyword evidence="1" id="KW-0472">Membrane</keyword>
<dbReference type="Proteomes" id="UP000184389">
    <property type="component" value="Unassembled WGS sequence"/>
</dbReference>
<evidence type="ECO:0000313" key="3">
    <source>
        <dbReference type="Proteomes" id="UP000184389"/>
    </source>
</evidence>
<organism evidence="2 3">
    <name type="scientific">Sporanaerobacter acetigenes DSM 13106</name>
    <dbReference type="NCBI Taxonomy" id="1123281"/>
    <lineage>
        <taxon>Bacteria</taxon>
        <taxon>Bacillati</taxon>
        <taxon>Bacillota</taxon>
        <taxon>Tissierellia</taxon>
        <taxon>Tissierellales</taxon>
        <taxon>Sporanaerobacteraceae</taxon>
        <taxon>Sporanaerobacter</taxon>
    </lineage>
</organism>